<evidence type="ECO:0000256" key="1">
    <source>
        <dbReference type="ARBA" id="ARBA00007452"/>
    </source>
</evidence>
<feature type="compositionally biased region" description="Low complexity" evidence="8">
    <location>
        <begin position="23"/>
        <end position="34"/>
    </location>
</feature>
<proteinExistence type="inferred from homology"/>
<keyword evidence="3 7" id="KW-0227">DNA damage</keyword>
<comment type="similarity">
    <text evidence="1 7">Belongs to the RecO family.</text>
</comment>
<dbReference type="GO" id="GO:0006310">
    <property type="term" value="P:DNA recombination"/>
    <property type="evidence" value="ECO:0007669"/>
    <property type="project" value="UniProtKB-UniRule"/>
</dbReference>
<dbReference type="GO" id="GO:0043590">
    <property type="term" value="C:bacterial nucleoid"/>
    <property type="evidence" value="ECO:0007669"/>
    <property type="project" value="TreeGrafter"/>
</dbReference>
<dbReference type="InterPro" id="IPR012340">
    <property type="entry name" value="NA-bd_OB-fold"/>
</dbReference>
<dbReference type="InterPro" id="IPR037278">
    <property type="entry name" value="ARFGAP/RecO"/>
</dbReference>
<dbReference type="InterPro" id="IPR003717">
    <property type="entry name" value="RecO"/>
</dbReference>
<dbReference type="SUPFAM" id="SSF50249">
    <property type="entry name" value="Nucleic acid-binding proteins"/>
    <property type="match status" value="1"/>
</dbReference>
<dbReference type="Gene3D" id="1.20.1440.120">
    <property type="entry name" value="Recombination protein O, C-terminal domain"/>
    <property type="match status" value="1"/>
</dbReference>
<evidence type="ECO:0000256" key="4">
    <source>
        <dbReference type="ARBA" id="ARBA00023172"/>
    </source>
</evidence>
<dbReference type="InterPro" id="IPR042242">
    <property type="entry name" value="RecO_C"/>
</dbReference>
<feature type="domain" description="DNA replication/recombination mediator RecO N-terminal" evidence="9">
    <location>
        <begin position="54"/>
        <end position="125"/>
    </location>
</feature>
<dbReference type="GO" id="GO:0006302">
    <property type="term" value="P:double-strand break repair"/>
    <property type="evidence" value="ECO:0007669"/>
    <property type="project" value="TreeGrafter"/>
</dbReference>
<evidence type="ECO:0000256" key="2">
    <source>
        <dbReference type="ARBA" id="ARBA00021310"/>
    </source>
</evidence>
<dbReference type="InterPro" id="IPR022572">
    <property type="entry name" value="DNA_rep/recomb_RecO_N"/>
</dbReference>
<keyword evidence="11" id="KW-1185">Reference proteome</keyword>
<organism evidence="10 11">
    <name type="scientific">Pseudoduganella rivuli</name>
    <dbReference type="NCBI Taxonomy" id="2666085"/>
    <lineage>
        <taxon>Bacteria</taxon>
        <taxon>Pseudomonadati</taxon>
        <taxon>Pseudomonadota</taxon>
        <taxon>Betaproteobacteria</taxon>
        <taxon>Burkholderiales</taxon>
        <taxon>Oxalobacteraceae</taxon>
        <taxon>Telluria group</taxon>
        <taxon>Pseudoduganella</taxon>
    </lineage>
</organism>
<evidence type="ECO:0000256" key="6">
    <source>
        <dbReference type="ARBA" id="ARBA00033409"/>
    </source>
</evidence>
<reference evidence="10 11" key="1">
    <citation type="submission" date="2019-11" db="EMBL/GenBank/DDBJ databases">
        <title>Novel species isolated from a subtropical stream in China.</title>
        <authorList>
            <person name="Lu H."/>
        </authorList>
    </citation>
    <scope>NUCLEOTIDE SEQUENCE [LARGE SCALE GENOMIC DNA]</scope>
    <source>
        <strain evidence="10 11">FT92W</strain>
    </source>
</reference>
<dbReference type="Pfam" id="PF11967">
    <property type="entry name" value="RecO_N"/>
    <property type="match status" value="1"/>
</dbReference>
<dbReference type="NCBIfam" id="TIGR00613">
    <property type="entry name" value="reco"/>
    <property type="match status" value="1"/>
</dbReference>
<dbReference type="PANTHER" id="PTHR33991:SF1">
    <property type="entry name" value="DNA REPAIR PROTEIN RECO"/>
    <property type="match status" value="1"/>
</dbReference>
<dbReference type="AlphaFoldDB" id="A0A7X2IL04"/>
<comment type="function">
    <text evidence="7">Involved in DNA repair and RecF pathway recombination.</text>
</comment>
<evidence type="ECO:0000256" key="3">
    <source>
        <dbReference type="ARBA" id="ARBA00022763"/>
    </source>
</evidence>
<evidence type="ECO:0000256" key="7">
    <source>
        <dbReference type="HAMAP-Rule" id="MF_00201"/>
    </source>
</evidence>
<feature type="region of interest" description="Disordered" evidence="8">
    <location>
        <begin position="1"/>
        <end position="44"/>
    </location>
</feature>
<dbReference type="SUPFAM" id="SSF57863">
    <property type="entry name" value="ArfGap/RecO-like zinc finger"/>
    <property type="match status" value="1"/>
</dbReference>
<evidence type="ECO:0000259" key="9">
    <source>
        <dbReference type="Pfam" id="PF11967"/>
    </source>
</evidence>
<dbReference type="Proteomes" id="UP000446768">
    <property type="component" value="Unassembled WGS sequence"/>
</dbReference>
<dbReference type="EMBL" id="WKJJ01000005">
    <property type="protein sequence ID" value="MRV71946.1"/>
    <property type="molecule type" value="Genomic_DNA"/>
</dbReference>
<sequence length="283" mass="31222">MPVTVEPAVSTLGPEPREDIAGSPVSAPAVAAPAQKRARTPSRERTIGTRVTGQPAFVLHSYPYKETSLIVDMLTRDYGRVALIAKGAKRPHSQLRGVLQTFQPLSASWTGKNELRTLTDAEWVGGMLPLEKTALLCGFYLNELLVKLLARDDAHPALFNHYVSTLNQLAHQEPAPIVLRKFERALLKETGVAADLTHCTGTRQKVKAGQVYVVDPERGPRPEQAADTWPRVNGKTLLDMEREDYQDTATQAQSKQLMRFLLAHHLGGAPLNTRQILIDLSQL</sequence>
<evidence type="ECO:0000256" key="8">
    <source>
        <dbReference type="SAM" id="MobiDB-lite"/>
    </source>
</evidence>
<evidence type="ECO:0000256" key="5">
    <source>
        <dbReference type="ARBA" id="ARBA00023204"/>
    </source>
</evidence>
<protein>
    <recommendedName>
        <fullName evidence="2 7">DNA repair protein RecO</fullName>
    </recommendedName>
    <alternativeName>
        <fullName evidence="6 7">Recombination protein O</fullName>
    </alternativeName>
</protein>
<evidence type="ECO:0000313" key="11">
    <source>
        <dbReference type="Proteomes" id="UP000446768"/>
    </source>
</evidence>
<dbReference type="Gene3D" id="2.40.50.140">
    <property type="entry name" value="Nucleic acid-binding proteins"/>
    <property type="match status" value="1"/>
</dbReference>
<dbReference type="Pfam" id="PF02565">
    <property type="entry name" value="RecO_C"/>
    <property type="match status" value="1"/>
</dbReference>
<dbReference type="PANTHER" id="PTHR33991">
    <property type="entry name" value="DNA REPAIR PROTEIN RECO"/>
    <property type="match status" value="1"/>
</dbReference>
<name>A0A7X2IL04_9BURK</name>
<gene>
    <name evidence="7 10" type="primary">recO</name>
    <name evidence="10" type="ORF">GJ700_09460</name>
</gene>
<comment type="caution">
    <text evidence="10">The sequence shown here is derived from an EMBL/GenBank/DDBJ whole genome shotgun (WGS) entry which is preliminary data.</text>
</comment>
<dbReference type="HAMAP" id="MF_00201">
    <property type="entry name" value="RecO"/>
    <property type="match status" value="1"/>
</dbReference>
<accession>A0A7X2IL04</accession>
<keyword evidence="4 7" id="KW-0233">DNA recombination</keyword>
<keyword evidence="5 7" id="KW-0234">DNA repair</keyword>
<evidence type="ECO:0000313" key="10">
    <source>
        <dbReference type="EMBL" id="MRV71946.1"/>
    </source>
</evidence>